<dbReference type="OrthoDB" id="1921278at2759"/>
<dbReference type="AlphaFoldDB" id="A0A9Q0JS92"/>
<evidence type="ECO:0000256" key="1">
    <source>
        <dbReference type="SAM" id="Phobius"/>
    </source>
</evidence>
<dbReference type="InterPro" id="IPR055311">
    <property type="entry name" value="PDCT1/2-like"/>
</dbReference>
<protein>
    <recommendedName>
        <fullName evidence="2">AtPDCT1/2 transmembrane domain-containing protein</fullName>
    </recommendedName>
</protein>
<evidence type="ECO:0000313" key="4">
    <source>
        <dbReference type="Proteomes" id="UP001141806"/>
    </source>
</evidence>
<dbReference type="PANTHER" id="PTHR34674">
    <property type="entry name" value="PHOSPHATIDYLCHOLINE:DIACYLGLYCEROL CHOLINEPHOSPHOTRANSFERASE 1-RELATED"/>
    <property type="match status" value="1"/>
</dbReference>
<dbReference type="PANTHER" id="PTHR34674:SF1">
    <property type="entry name" value="PHOSPHATIDYLCHOLINE:DIACYLGLYCEROL CHOLINEPHOSPHOTRANSFERASE 1-RELATED"/>
    <property type="match status" value="1"/>
</dbReference>
<gene>
    <name evidence="3" type="ORF">NE237_027776</name>
</gene>
<feature type="transmembrane region" description="Helical" evidence="1">
    <location>
        <begin position="21"/>
        <end position="43"/>
    </location>
</feature>
<dbReference type="Proteomes" id="UP001141806">
    <property type="component" value="Unassembled WGS sequence"/>
</dbReference>
<dbReference type="Pfam" id="PF24788">
    <property type="entry name" value="AtPDCT1_2"/>
    <property type="match status" value="1"/>
</dbReference>
<keyword evidence="1" id="KW-1133">Transmembrane helix</keyword>
<keyword evidence="4" id="KW-1185">Reference proteome</keyword>
<comment type="caution">
    <text evidence="3">The sequence shown here is derived from an EMBL/GenBank/DDBJ whole genome shotgun (WGS) entry which is preliminary data.</text>
</comment>
<keyword evidence="1" id="KW-0812">Transmembrane</keyword>
<proteinExistence type="predicted"/>
<dbReference type="EMBL" id="JAMYWD010000012">
    <property type="protein sequence ID" value="KAJ4950944.1"/>
    <property type="molecule type" value="Genomic_DNA"/>
</dbReference>
<feature type="domain" description="AtPDCT1/2 transmembrane" evidence="2">
    <location>
        <begin position="59"/>
        <end position="89"/>
    </location>
</feature>
<name>A0A9Q0JS92_9MAGN</name>
<dbReference type="InterPro" id="IPR056361">
    <property type="entry name" value="AtPDCT1_2_TM_dom"/>
</dbReference>
<keyword evidence="1" id="KW-0472">Membrane</keyword>
<organism evidence="3 4">
    <name type="scientific">Protea cynaroides</name>
    <dbReference type="NCBI Taxonomy" id="273540"/>
    <lineage>
        <taxon>Eukaryota</taxon>
        <taxon>Viridiplantae</taxon>
        <taxon>Streptophyta</taxon>
        <taxon>Embryophyta</taxon>
        <taxon>Tracheophyta</taxon>
        <taxon>Spermatophyta</taxon>
        <taxon>Magnoliopsida</taxon>
        <taxon>Proteales</taxon>
        <taxon>Proteaceae</taxon>
        <taxon>Protea</taxon>
    </lineage>
</organism>
<reference evidence="3" key="1">
    <citation type="journal article" date="2023" name="Plant J.">
        <title>The genome of the king protea, Protea cynaroides.</title>
        <authorList>
            <person name="Chang J."/>
            <person name="Duong T.A."/>
            <person name="Schoeman C."/>
            <person name="Ma X."/>
            <person name="Roodt D."/>
            <person name="Barker N."/>
            <person name="Li Z."/>
            <person name="Van de Peer Y."/>
            <person name="Mizrachi E."/>
        </authorList>
    </citation>
    <scope>NUCLEOTIDE SEQUENCE</scope>
    <source>
        <tissue evidence="3">Young leaves</tissue>
    </source>
</reference>
<dbReference type="GO" id="GO:0004142">
    <property type="term" value="F:diacylglycerol cholinephosphotransferase activity"/>
    <property type="evidence" value="ECO:0007669"/>
    <property type="project" value="TreeGrafter"/>
</dbReference>
<evidence type="ECO:0000259" key="2">
    <source>
        <dbReference type="Pfam" id="PF24788"/>
    </source>
</evidence>
<sequence>MGNFMKKNPKRSKIFYKEISRLMNVVMYHPIPCALVLSLLFFMDVEYTLFMAPPSSPPFDLGFALTHSLHRYLVDRPSLNTFLAALNTVSNDGLISSDRFLVTPLIFFCYSDMYD</sequence>
<evidence type="ECO:0000313" key="3">
    <source>
        <dbReference type="EMBL" id="KAJ4950944.1"/>
    </source>
</evidence>
<accession>A0A9Q0JS92</accession>